<dbReference type="SUPFAM" id="SSF47113">
    <property type="entry name" value="Histone-fold"/>
    <property type="match status" value="1"/>
</dbReference>
<reference evidence="5" key="4">
    <citation type="journal article" date="2020" name="Biotechnol. Bioeng.">
        <title>Chromosome-scale scaffolds for the Chinese hamster reference genome assembly to facilitate the study of the CHO epigenome.</title>
        <authorList>
            <person name="Hilliard W."/>
            <person name="MacDonald M."/>
            <person name="Lee K.H."/>
        </authorList>
    </citation>
    <scope>NUCLEOTIDE SEQUENCE [LARGE SCALE GENOMIC DNA]</scope>
    <source>
        <strain evidence="5">17A/GY</strain>
    </source>
</reference>
<organism evidence="3 4">
    <name type="scientific">Cricetulus griseus</name>
    <name type="common">Chinese hamster</name>
    <name type="synonym">Cricetulus barabensis griseus</name>
    <dbReference type="NCBI Taxonomy" id="10029"/>
    <lineage>
        <taxon>Eukaryota</taxon>
        <taxon>Metazoa</taxon>
        <taxon>Chordata</taxon>
        <taxon>Craniata</taxon>
        <taxon>Vertebrata</taxon>
        <taxon>Euteleostomi</taxon>
        <taxon>Mammalia</taxon>
        <taxon>Eutheria</taxon>
        <taxon>Euarchontoglires</taxon>
        <taxon>Glires</taxon>
        <taxon>Rodentia</taxon>
        <taxon>Myomorpha</taxon>
        <taxon>Muroidea</taxon>
        <taxon>Cricetidae</taxon>
        <taxon>Cricetinae</taxon>
        <taxon>Cricetulus</taxon>
    </lineage>
</organism>
<feature type="compositionally biased region" description="Low complexity" evidence="2">
    <location>
        <begin position="1"/>
        <end position="12"/>
    </location>
</feature>
<comment type="subunit">
    <text evidence="1">The nucleosome is a histone octamer containing two molecules each of H2A, H2B, H3 and H4 assembled in one H3-H4 heterotetramer and two H2A-H2B heterodimers. The octamer wraps approximately 147 bp of DNA.</text>
</comment>
<keyword evidence="1" id="KW-0158">Chromosome</keyword>
<dbReference type="KEGG" id="cge:100763078"/>
<protein>
    <recommendedName>
        <fullName evidence="1">Histone H2A</fullName>
    </recommendedName>
</protein>
<dbReference type="Proteomes" id="UP001108280">
    <property type="component" value="Chromosome X"/>
</dbReference>
<dbReference type="OrthoDB" id="9834532at2759"/>
<dbReference type="Gene3D" id="1.10.20.10">
    <property type="entry name" value="Histone, subunit A"/>
    <property type="match status" value="1"/>
</dbReference>
<dbReference type="GO" id="GO:0005634">
    <property type="term" value="C:nucleus"/>
    <property type="evidence" value="ECO:0007669"/>
    <property type="project" value="UniProtKB-SubCell"/>
</dbReference>
<dbReference type="KEGG" id="cge:113838636"/>
<dbReference type="EMBL" id="KE683403">
    <property type="protein sequence ID" value="ERE65673.1"/>
    <property type="molecule type" value="Genomic_DNA"/>
</dbReference>
<dbReference type="PANTHER" id="PTHR23430">
    <property type="entry name" value="HISTONE H2A"/>
    <property type="match status" value="1"/>
</dbReference>
<dbReference type="GeneID" id="113837821"/>
<dbReference type="Proteomes" id="UP000030759">
    <property type="component" value="Unassembled WGS sequence"/>
</dbReference>
<dbReference type="AlphaFoldDB" id="A0A061HY98"/>
<keyword evidence="1" id="KW-0544">Nucleosome core</keyword>
<evidence type="ECO:0000313" key="5">
    <source>
        <dbReference type="Proteomes" id="UP001108280"/>
    </source>
</evidence>
<comment type="subcellular location">
    <subcellularLocation>
        <location evidence="1">Nucleus</location>
    </subcellularLocation>
</comment>
<dbReference type="GO" id="GO:0000786">
    <property type="term" value="C:nucleosome"/>
    <property type="evidence" value="ECO:0007669"/>
    <property type="project" value="UniProtKB-KW"/>
</dbReference>
<dbReference type="GO" id="GO:0003677">
    <property type="term" value="F:DNA binding"/>
    <property type="evidence" value="ECO:0007669"/>
    <property type="project" value="UniProtKB-KW"/>
</dbReference>
<dbReference type="RefSeq" id="XP_027290024.1">
    <property type="nucleotide sequence ID" value="XM_027434223.2"/>
</dbReference>
<evidence type="ECO:0000256" key="1">
    <source>
        <dbReference type="RuleBase" id="RU003767"/>
    </source>
</evidence>
<keyword evidence="1" id="KW-0238">DNA-binding</keyword>
<reference evidence="5" key="3">
    <citation type="journal article" date="2018" name="Biotechnol. Bioeng.">
        <title>A reference genome of the Chinese hamster based on a hybrid assembly strategy.</title>
        <authorList>
            <person name="Rupp O."/>
            <person name="MacDonald M.L."/>
            <person name="Li S."/>
            <person name="Dhiman H."/>
            <person name="Polson S."/>
            <person name="Griep S."/>
            <person name="Heffner K."/>
            <person name="Hernandez I."/>
            <person name="Brinkrolf K."/>
            <person name="Jadhav V."/>
            <person name="Samoudi M."/>
            <person name="Hao H."/>
            <person name="Kingham B."/>
            <person name="Goesmann A."/>
            <person name="Betenbaugh M.J."/>
            <person name="Lewis N.E."/>
            <person name="Borth N."/>
            <person name="Lee K.H."/>
        </authorList>
    </citation>
    <scope>NUCLEOTIDE SEQUENCE [LARGE SCALE GENOMIC DNA]</scope>
    <source>
        <strain evidence="5">17A/GY</strain>
    </source>
</reference>
<evidence type="ECO:0000313" key="4">
    <source>
        <dbReference type="Proteomes" id="UP000030759"/>
    </source>
</evidence>
<dbReference type="PRINTS" id="PR00620">
    <property type="entry name" value="HISTONEH2A"/>
</dbReference>
<dbReference type="GO" id="GO:0030527">
    <property type="term" value="F:structural constituent of chromatin"/>
    <property type="evidence" value="ECO:0007669"/>
    <property type="project" value="InterPro"/>
</dbReference>
<dbReference type="GO" id="GO:0046982">
    <property type="term" value="F:protein heterodimerization activity"/>
    <property type="evidence" value="ECO:0007669"/>
    <property type="project" value="InterPro"/>
</dbReference>
<name>A0A061HY98_CRIGR</name>
<accession>A0A061HY98</accession>
<keyword evidence="1" id="KW-0539">Nucleus</keyword>
<evidence type="ECO:0000313" key="6">
    <source>
        <dbReference type="RefSeq" id="XP_027287510.1"/>
    </source>
</evidence>
<keyword evidence="5" id="KW-1185">Reference proteome</keyword>
<dbReference type="InterPro" id="IPR002119">
    <property type="entry name" value="Histone_H2A"/>
</dbReference>
<reference evidence="3" key="2">
    <citation type="submission" date="2013-03" db="EMBL/GenBank/DDBJ databases">
        <title>Chinese hamster genome sequenced from sorted chromosomes.</title>
        <authorList>
            <person name="Brinkrolf K."/>
            <person name="Rupp O."/>
            <person name="Laux H."/>
            <person name="Kollin F."/>
            <person name="Ernst W."/>
            <person name="Linke B."/>
            <person name="Kofler R."/>
            <person name="Romand S."/>
            <person name="Hesse F."/>
            <person name="Budach W.E."/>
            <person name="Galosy S."/>
            <person name="Muller D."/>
            <person name="Noll T."/>
            <person name="Wienberg J."/>
            <person name="Jostock T."/>
            <person name="Leonard M."/>
            <person name="Grillari J."/>
            <person name="Tauch A."/>
            <person name="Goesmann A."/>
            <person name="Helk B."/>
            <person name="Mott J.E."/>
            <person name="Puehler A."/>
            <person name="Borth N."/>
        </authorList>
    </citation>
    <scope>NUCLEOTIDE SEQUENCE</scope>
    <source>
        <strain evidence="3">17A/GY</strain>
    </source>
</reference>
<dbReference type="RefSeq" id="XP_027289353.1">
    <property type="nucleotide sequence ID" value="XM_027433552.2"/>
</dbReference>
<evidence type="ECO:0000313" key="7">
    <source>
        <dbReference type="RefSeq" id="XP_027289353.1"/>
    </source>
</evidence>
<reference evidence="4" key="1">
    <citation type="journal article" date="2013" name="Nat. Biotechnol.">
        <title>Chinese hamster genome sequenced from sorted chromosomes.</title>
        <authorList>
            <person name="Brinkrolf K."/>
            <person name="Rupp O."/>
            <person name="Laux H."/>
            <person name="Kollin F."/>
            <person name="Ernst W."/>
            <person name="Linke B."/>
            <person name="Kofler R."/>
            <person name="Romand S."/>
            <person name="Hesse F."/>
            <person name="Budach W.E."/>
            <person name="Galosy S."/>
            <person name="Muller D."/>
            <person name="Noll T."/>
            <person name="Wienberg J."/>
            <person name="Jostock T."/>
            <person name="Leonard M."/>
            <person name="Grillari J."/>
            <person name="Tauch A."/>
            <person name="Goesmann A."/>
            <person name="Helk B."/>
            <person name="Mott J.E."/>
            <person name="Puhler A."/>
            <person name="Borth N."/>
        </authorList>
    </citation>
    <scope>NUCLEOTIDE SEQUENCE [LARGE SCALE GENOMIC DNA]</scope>
    <source>
        <strain evidence="4">17A/GY</strain>
    </source>
</reference>
<dbReference type="InterPro" id="IPR009072">
    <property type="entry name" value="Histone-fold"/>
</dbReference>
<comment type="similarity">
    <text evidence="1">Belongs to the histone H2A family.</text>
</comment>
<evidence type="ECO:0000256" key="2">
    <source>
        <dbReference type="SAM" id="MobiDB-lite"/>
    </source>
</evidence>
<dbReference type="SMART" id="SM00414">
    <property type="entry name" value="H2A"/>
    <property type="match status" value="1"/>
</dbReference>
<dbReference type="KEGG" id="cge:113837821"/>
<dbReference type="RefSeq" id="XP_027287510.1">
    <property type="nucleotide sequence ID" value="XM_027431709.2"/>
</dbReference>
<sequence length="120" mass="13746">MPRTRQSSLRGSSSRRSRTDRAELTFSVSLVEHHLRESGHAPRLSETVPILLTAILEFLTRRLLELASNEAQRLGAQRLITPEILDLTVYNNTLLSQLLQFTTISQTAPAGRRRRRRRQT</sequence>
<proteinExistence type="inferred from homology"/>
<feature type="region of interest" description="Disordered" evidence="2">
    <location>
        <begin position="1"/>
        <end position="21"/>
    </location>
</feature>
<reference evidence="6 7" key="5">
    <citation type="submission" date="2025-04" db="UniProtKB">
        <authorList>
            <consortium name="RefSeq"/>
        </authorList>
    </citation>
    <scope>IDENTIFICATION</scope>
    <source>
        <strain evidence="6 7">17A/GY</strain>
        <tissue evidence="6 7">Liver</tissue>
    </source>
</reference>
<evidence type="ECO:0000313" key="3">
    <source>
        <dbReference type="EMBL" id="ERE65673.1"/>
    </source>
</evidence>
<evidence type="ECO:0000313" key="8">
    <source>
        <dbReference type="RefSeq" id="XP_027290024.1"/>
    </source>
</evidence>
<gene>
    <name evidence="7" type="primary">LOC113837821</name>
    <name evidence="6" type="synonym">LOC100763078</name>
    <name evidence="8" type="synonym">LOC113838636</name>
    <name evidence="3" type="ORF">H671_xg20039</name>
</gene>